<protein>
    <submittedName>
        <fullName evidence="1">Uncharacterized protein</fullName>
    </submittedName>
</protein>
<name>A0ACB9J6B2_9ASTR</name>
<comment type="caution">
    <text evidence="1">The sequence shown here is derived from an EMBL/GenBank/DDBJ whole genome shotgun (WGS) entry which is preliminary data.</text>
</comment>
<proteinExistence type="predicted"/>
<gene>
    <name evidence="1" type="ORF">L1987_14923</name>
</gene>
<sequence length="176" mass="19694">MANDSMKNLFSDIKPVHDDFVLDERLIWIEINESLACTGRLCISTSVMSLINDSIPMEINGIKYIVQVHELAAWSPTFCRNFNDSDYDQEDPFFSNSDGDFVHEDPLLGYKPSAQAEQIVDSDSDPLLLNKIVEETAKETPKAKSLENVETIGTQKQAEFSSHSPLSRPRASVIPS</sequence>
<accession>A0ACB9J6B2</accession>
<dbReference type="Proteomes" id="UP001056120">
    <property type="component" value="Linkage Group LG05"/>
</dbReference>
<reference evidence="1 2" key="2">
    <citation type="journal article" date="2022" name="Mol. Ecol. Resour.">
        <title>The genomes of chicory, endive, great burdock and yacon provide insights into Asteraceae paleo-polyploidization history and plant inulin production.</title>
        <authorList>
            <person name="Fan W."/>
            <person name="Wang S."/>
            <person name="Wang H."/>
            <person name="Wang A."/>
            <person name="Jiang F."/>
            <person name="Liu H."/>
            <person name="Zhao H."/>
            <person name="Xu D."/>
            <person name="Zhang Y."/>
        </authorList>
    </citation>
    <scope>NUCLEOTIDE SEQUENCE [LARGE SCALE GENOMIC DNA]</scope>
    <source>
        <strain evidence="2">cv. Yunnan</strain>
        <tissue evidence="1">Leaves</tissue>
    </source>
</reference>
<evidence type="ECO:0000313" key="1">
    <source>
        <dbReference type="EMBL" id="KAI3815261.1"/>
    </source>
</evidence>
<reference evidence="2" key="1">
    <citation type="journal article" date="2022" name="Mol. Ecol. Resour.">
        <title>The genomes of chicory, endive, great burdock and yacon provide insights into Asteraceae palaeo-polyploidization history and plant inulin production.</title>
        <authorList>
            <person name="Fan W."/>
            <person name="Wang S."/>
            <person name="Wang H."/>
            <person name="Wang A."/>
            <person name="Jiang F."/>
            <person name="Liu H."/>
            <person name="Zhao H."/>
            <person name="Xu D."/>
            <person name="Zhang Y."/>
        </authorList>
    </citation>
    <scope>NUCLEOTIDE SEQUENCE [LARGE SCALE GENOMIC DNA]</scope>
    <source>
        <strain evidence="2">cv. Yunnan</strain>
    </source>
</reference>
<evidence type="ECO:0000313" key="2">
    <source>
        <dbReference type="Proteomes" id="UP001056120"/>
    </source>
</evidence>
<dbReference type="EMBL" id="CM042022">
    <property type="protein sequence ID" value="KAI3815261.1"/>
    <property type="molecule type" value="Genomic_DNA"/>
</dbReference>
<keyword evidence="2" id="KW-1185">Reference proteome</keyword>
<organism evidence="1 2">
    <name type="scientific">Smallanthus sonchifolius</name>
    <dbReference type="NCBI Taxonomy" id="185202"/>
    <lineage>
        <taxon>Eukaryota</taxon>
        <taxon>Viridiplantae</taxon>
        <taxon>Streptophyta</taxon>
        <taxon>Embryophyta</taxon>
        <taxon>Tracheophyta</taxon>
        <taxon>Spermatophyta</taxon>
        <taxon>Magnoliopsida</taxon>
        <taxon>eudicotyledons</taxon>
        <taxon>Gunneridae</taxon>
        <taxon>Pentapetalae</taxon>
        <taxon>asterids</taxon>
        <taxon>campanulids</taxon>
        <taxon>Asterales</taxon>
        <taxon>Asteraceae</taxon>
        <taxon>Asteroideae</taxon>
        <taxon>Heliantheae alliance</taxon>
        <taxon>Millerieae</taxon>
        <taxon>Smallanthus</taxon>
    </lineage>
</organism>